<dbReference type="InterPro" id="IPR018333">
    <property type="entry name" value="Squalene_cyclase"/>
</dbReference>
<evidence type="ECO:0000256" key="1">
    <source>
        <dbReference type="ARBA" id="ARBA00023235"/>
    </source>
</evidence>
<organism evidence="2 3">
    <name type="scientific">Acacia crassicarpa</name>
    <name type="common">northern wattle</name>
    <dbReference type="NCBI Taxonomy" id="499986"/>
    <lineage>
        <taxon>Eukaryota</taxon>
        <taxon>Viridiplantae</taxon>
        <taxon>Streptophyta</taxon>
        <taxon>Embryophyta</taxon>
        <taxon>Tracheophyta</taxon>
        <taxon>Spermatophyta</taxon>
        <taxon>Magnoliopsida</taxon>
        <taxon>eudicotyledons</taxon>
        <taxon>Gunneridae</taxon>
        <taxon>Pentapetalae</taxon>
        <taxon>rosids</taxon>
        <taxon>fabids</taxon>
        <taxon>Fabales</taxon>
        <taxon>Fabaceae</taxon>
        <taxon>Caesalpinioideae</taxon>
        <taxon>mimosoid clade</taxon>
        <taxon>Acacieae</taxon>
        <taxon>Acacia</taxon>
    </lineage>
</organism>
<dbReference type="EMBL" id="JAWXYG010000006">
    <property type="protein sequence ID" value="KAK4269607.1"/>
    <property type="molecule type" value="Genomic_DNA"/>
</dbReference>
<reference evidence="2" key="1">
    <citation type="submission" date="2023-10" db="EMBL/GenBank/DDBJ databases">
        <title>Chromosome-level genome of the transformable northern wattle, Acacia crassicarpa.</title>
        <authorList>
            <person name="Massaro I."/>
            <person name="Sinha N.R."/>
            <person name="Poethig S."/>
            <person name="Leichty A.R."/>
        </authorList>
    </citation>
    <scope>NUCLEOTIDE SEQUENCE</scope>
    <source>
        <strain evidence="2">Acra3RX</strain>
        <tissue evidence="2">Leaf</tissue>
    </source>
</reference>
<gene>
    <name evidence="2" type="ORF">QN277_022742</name>
</gene>
<keyword evidence="3" id="KW-1185">Reference proteome</keyword>
<proteinExistence type="predicted"/>
<dbReference type="SUPFAM" id="SSF48239">
    <property type="entry name" value="Terpenoid cyclases/Protein prenyltransferases"/>
    <property type="match status" value="1"/>
</dbReference>
<protein>
    <recommendedName>
        <fullName evidence="4">Beta-amyrin synthase</fullName>
    </recommendedName>
</protein>
<dbReference type="GO" id="GO:0042300">
    <property type="term" value="F:beta-amyrin synthase activity"/>
    <property type="evidence" value="ECO:0007669"/>
    <property type="project" value="TreeGrafter"/>
</dbReference>
<dbReference type="GO" id="GO:0005811">
    <property type="term" value="C:lipid droplet"/>
    <property type="evidence" value="ECO:0007669"/>
    <property type="project" value="InterPro"/>
</dbReference>
<comment type="caution">
    <text evidence="2">The sequence shown here is derived from an EMBL/GenBank/DDBJ whole genome shotgun (WGS) entry which is preliminary data.</text>
</comment>
<keyword evidence="1" id="KW-0413">Isomerase</keyword>
<sequence length="69" mass="8360">MWRLKVGEGEKDPYLFSTNNFTGRQVWEFHEDEGTPEELAEVEAARQDFYNNRFKLKPCGDRLWRFQVF</sequence>
<dbReference type="PANTHER" id="PTHR11764:SF58">
    <property type="entry name" value="BETA-AMYRIN SYNTHASE-RELATED"/>
    <property type="match status" value="1"/>
</dbReference>
<evidence type="ECO:0000313" key="3">
    <source>
        <dbReference type="Proteomes" id="UP001293593"/>
    </source>
</evidence>
<dbReference type="GO" id="GO:0016104">
    <property type="term" value="P:triterpenoid biosynthetic process"/>
    <property type="evidence" value="ECO:0007669"/>
    <property type="project" value="InterPro"/>
</dbReference>
<dbReference type="InterPro" id="IPR008930">
    <property type="entry name" value="Terpenoid_cyclase/PrenylTrfase"/>
</dbReference>
<evidence type="ECO:0000313" key="2">
    <source>
        <dbReference type="EMBL" id="KAK4269607.1"/>
    </source>
</evidence>
<evidence type="ECO:0008006" key="4">
    <source>
        <dbReference type="Google" id="ProtNLM"/>
    </source>
</evidence>
<dbReference type="AlphaFoldDB" id="A0AAE1JFK8"/>
<dbReference type="Proteomes" id="UP001293593">
    <property type="component" value="Unassembled WGS sequence"/>
</dbReference>
<accession>A0AAE1JFK8</accession>
<name>A0AAE1JFK8_9FABA</name>
<dbReference type="PANTHER" id="PTHR11764">
    <property type="entry name" value="TERPENE CYCLASE/MUTASE FAMILY MEMBER"/>
    <property type="match status" value="1"/>
</dbReference>